<dbReference type="OMA" id="EHEWLSG"/>
<dbReference type="CDD" id="cd06848">
    <property type="entry name" value="GCS_H"/>
    <property type="match status" value="1"/>
</dbReference>
<dbReference type="InterPro" id="IPR002930">
    <property type="entry name" value="GCV_H"/>
</dbReference>
<dbReference type="STRING" id="45351.A7RHF2"/>
<dbReference type="HOGENOM" id="CLU_097408_2_2_1"/>
<reference evidence="7 8" key="1">
    <citation type="journal article" date="2007" name="Science">
        <title>Sea anemone genome reveals ancestral eumetazoan gene repertoire and genomic organization.</title>
        <authorList>
            <person name="Putnam N.H."/>
            <person name="Srivastava M."/>
            <person name="Hellsten U."/>
            <person name="Dirks B."/>
            <person name="Chapman J."/>
            <person name="Salamov A."/>
            <person name="Terry A."/>
            <person name="Shapiro H."/>
            <person name="Lindquist E."/>
            <person name="Kapitonov V.V."/>
            <person name="Jurka J."/>
            <person name="Genikhovich G."/>
            <person name="Grigoriev I.V."/>
            <person name="Lucas S.M."/>
            <person name="Steele R.E."/>
            <person name="Finnerty J.R."/>
            <person name="Technau U."/>
            <person name="Martindale M.Q."/>
            <person name="Rokhsar D.S."/>
        </authorList>
    </citation>
    <scope>NUCLEOTIDE SEQUENCE [LARGE SCALE GENOMIC DNA]</scope>
    <source>
        <strain evidence="8">CH2 X CH6</strain>
    </source>
</reference>
<name>A7RHF2_NEMVE</name>
<dbReference type="InterPro" id="IPR003016">
    <property type="entry name" value="2-oxoA_DH_lipoyl-BS"/>
</dbReference>
<dbReference type="eggNOG" id="KOG3373">
    <property type="taxonomic scope" value="Eukaryota"/>
</dbReference>
<comment type="subunit">
    <text evidence="5">The glycine cleavage system is composed of four proteins: P, T, L and H.</text>
</comment>
<proteinExistence type="inferred from homology"/>
<dbReference type="NCBIfam" id="NF002270">
    <property type="entry name" value="PRK01202.1"/>
    <property type="match status" value="1"/>
</dbReference>
<dbReference type="AlphaFoldDB" id="A7RHF2"/>
<comment type="function">
    <text evidence="5">The H protein shuttles the methylamine group of glycine from the P protein to the T protein.</text>
</comment>
<dbReference type="InterPro" id="IPR011053">
    <property type="entry name" value="Single_hybrid_motif"/>
</dbReference>
<sequence>SVTKYTPKHEWVVVENGIGTIGVTDYAQSNLGDIVYVQLPEVGDKFSMEEEFGALESVKAASDLYSPTSGKITEINSQLEEDPSLINKSPYGDGWIVKMELSNPSELDDLLDEEAYKELVAQEEDD</sequence>
<evidence type="ECO:0000256" key="4">
    <source>
        <dbReference type="PIRSR" id="PIRSR617453-50"/>
    </source>
</evidence>
<feature type="domain" description="Lipoyl-binding" evidence="6">
    <location>
        <begin position="18"/>
        <end position="100"/>
    </location>
</feature>
<dbReference type="GO" id="GO:0005739">
    <property type="term" value="C:mitochondrion"/>
    <property type="evidence" value="ECO:0000318"/>
    <property type="project" value="GO_Central"/>
</dbReference>
<evidence type="ECO:0000313" key="8">
    <source>
        <dbReference type="Proteomes" id="UP000001593"/>
    </source>
</evidence>
<dbReference type="GO" id="GO:0005960">
    <property type="term" value="C:glycine cleavage complex"/>
    <property type="evidence" value="ECO:0000318"/>
    <property type="project" value="GO_Central"/>
</dbReference>
<evidence type="ECO:0000256" key="1">
    <source>
        <dbReference type="ARBA" id="ARBA00009249"/>
    </source>
</evidence>
<dbReference type="PROSITE" id="PS00189">
    <property type="entry name" value="LIPOYL"/>
    <property type="match status" value="1"/>
</dbReference>
<dbReference type="Pfam" id="PF01597">
    <property type="entry name" value="GCV_H"/>
    <property type="match status" value="1"/>
</dbReference>
<evidence type="ECO:0000313" key="7">
    <source>
        <dbReference type="EMBL" id="EDO49338.1"/>
    </source>
</evidence>
<dbReference type="InParanoid" id="A7RHF2"/>
<keyword evidence="3 5" id="KW-0809">Transit peptide</keyword>
<protein>
    <recommendedName>
        <fullName evidence="5">Glycine cleavage system H protein</fullName>
    </recommendedName>
</protein>
<evidence type="ECO:0000256" key="3">
    <source>
        <dbReference type="ARBA" id="ARBA00022946"/>
    </source>
</evidence>
<dbReference type="OrthoDB" id="10264154at2759"/>
<dbReference type="PhylomeDB" id="A7RHF2"/>
<comment type="subcellular location">
    <subcellularLocation>
        <location evidence="5">Mitochondrion</location>
    </subcellularLocation>
</comment>
<dbReference type="PANTHER" id="PTHR11715">
    <property type="entry name" value="GLYCINE CLEAVAGE SYSTEM H PROTEIN"/>
    <property type="match status" value="1"/>
</dbReference>
<evidence type="ECO:0000259" key="6">
    <source>
        <dbReference type="PROSITE" id="PS50968"/>
    </source>
</evidence>
<dbReference type="PANTHER" id="PTHR11715:SF3">
    <property type="entry name" value="GLYCINE CLEAVAGE SYSTEM H PROTEIN-RELATED"/>
    <property type="match status" value="1"/>
</dbReference>
<dbReference type="FunCoup" id="A7RHF2">
    <property type="interactions" value="399"/>
</dbReference>
<accession>A7RHF2</accession>
<keyword evidence="5" id="KW-0496">Mitochondrion</keyword>
<gene>
    <name evidence="7" type="ORF">NEMVEDRAFT_v1g81576</name>
</gene>
<dbReference type="NCBIfam" id="TIGR00527">
    <property type="entry name" value="gcvH"/>
    <property type="match status" value="1"/>
</dbReference>
<feature type="modified residue" description="N6-lipoyllysine" evidence="4">
    <location>
        <position position="59"/>
    </location>
</feature>
<dbReference type="EMBL" id="DS469510">
    <property type="protein sequence ID" value="EDO49338.1"/>
    <property type="molecule type" value="Genomic_DNA"/>
</dbReference>
<feature type="non-terminal residue" evidence="7">
    <location>
        <position position="126"/>
    </location>
</feature>
<dbReference type="KEGG" id="nve:5521614"/>
<evidence type="ECO:0000256" key="2">
    <source>
        <dbReference type="ARBA" id="ARBA00022823"/>
    </source>
</evidence>
<comment type="similarity">
    <text evidence="1 5">Belongs to the GcvH family.</text>
</comment>
<evidence type="ECO:0000256" key="5">
    <source>
        <dbReference type="RuleBase" id="RU364055"/>
    </source>
</evidence>
<dbReference type="GO" id="GO:0019464">
    <property type="term" value="P:glycine decarboxylation via glycine cleavage system"/>
    <property type="evidence" value="ECO:0000318"/>
    <property type="project" value="GO_Central"/>
</dbReference>
<dbReference type="HAMAP" id="MF_00272">
    <property type="entry name" value="GcvH"/>
    <property type="match status" value="1"/>
</dbReference>
<keyword evidence="2 4" id="KW-0450">Lipoyl</keyword>
<comment type="cofactor">
    <cofactor evidence="5">
        <name>(R)-lipoate</name>
        <dbReference type="ChEBI" id="CHEBI:83088"/>
    </cofactor>
    <text evidence="5">Binds 1 lipoyl cofactor covalently.</text>
</comment>
<keyword evidence="8" id="KW-1185">Reference proteome</keyword>
<dbReference type="Proteomes" id="UP000001593">
    <property type="component" value="Unassembled WGS sequence"/>
</dbReference>
<dbReference type="SUPFAM" id="SSF51230">
    <property type="entry name" value="Single hybrid motif"/>
    <property type="match status" value="1"/>
</dbReference>
<dbReference type="InterPro" id="IPR017453">
    <property type="entry name" value="GCV_H_sub"/>
</dbReference>
<dbReference type="InterPro" id="IPR033753">
    <property type="entry name" value="GCV_H/Fam206"/>
</dbReference>
<dbReference type="Gene3D" id="2.40.50.100">
    <property type="match status" value="1"/>
</dbReference>
<dbReference type="InterPro" id="IPR000089">
    <property type="entry name" value="Biotin_lipoyl"/>
</dbReference>
<organism evidence="7 8">
    <name type="scientific">Nematostella vectensis</name>
    <name type="common">Starlet sea anemone</name>
    <dbReference type="NCBI Taxonomy" id="45351"/>
    <lineage>
        <taxon>Eukaryota</taxon>
        <taxon>Metazoa</taxon>
        <taxon>Cnidaria</taxon>
        <taxon>Anthozoa</taxon>
        <taxon>Hexacorallia</taxon>
        <taxon>Actiniaria</taxon>
        <taxon>Edwardsiidae</taxon>
        <taxon>Nematostella</taxon>
    </lineage>
</organism>
<dbReference type="PROSITE" id="PS50968">
    <property type="entry name" value="BIOTINYL_LIPOYL"/>
    <property type="match status" value="1"/>
</dbReference>